<comment type="activity regulation">
    <text evidence="7">Inhibited by fructose 1,6-bisphosphate (FBP).</text>
</comment>
<evidence type="ECO:0000256" key="4">
    <source>
        <dbReference type="ARBA" id="ARBA00022777"/>
    </source>
</evidence>
<feature type="binding site" evidence="7">
    <location>
        <position position="246"/>
    </location>
    <ligand>
        <name>sn-glycerol 3-phosphate</name>
        <dbReference type="ChEBI" id="CHEBI:57597"/>
    </ligand>
</feature>
<feature type="binding site" evidence="7">
    <location>
        <position position="316"/>
    </location>
    <ligand>
        <name>ATP</name>
        <dbReference type="ChEBI" id="CHEBI:30616"/>
    </ligand>
</feature>
<feature type="binding site" evidence="7">
    <location>
        <position position="82"/>
    </location>
    <ligand>
        <name>sn-glycerol 3-phosphate</name>
        <dbReference type="ChEBI" id="CHEBI:57597"/>
    </ligand>
</feature>
<evidence type="ECO:0000256" key="6">
    <source>
        <dbReference type="ARBA" id="ARBA00022840"/>
    </source>
</evidence>
<dbReference type="InterPro" id="IPR043129">
    <property type="entry name" value="ATPase_NBD"/>
</dbReference>
<feature type="binding site" evidence="7">
    <location>
        <position position="14"/>
    </location>
    <ligand>
        <name>ATP</name>
        <dbReference type="ChEBI" id="CHEBI:30616"/>
    </ligand>
</feature>
<dbReference type="InterPro" id="IPR018484">
    <property type="entry name" value="FGGY_N"/>
</dbReference>
<feature type="binding site" evidence="7">
    <location>
        <position position="247"/>
    </location>
    <ligand>
        <name>glycerol</name>
        <dbReference type="ChEBI" id="CHEBI:17754"/>
    </ligand>
</feature>
<comment type="caution">
    <text evidence="11">The sequence shown here is derived from an EMBL/GenBank/DDBJ whole genome shotgun (WGS) entry which is preliminary data.</text>
</comment>
<dbReference type="InterPro" id="IPR000577">
    <property type="entry name" value="Carb_kinase_FGGY"/>
</dbReference>
<evidence type="ECO:0000256" key="3">
    <source>
        <dbReference type="ARBA" id="ARBA00022741"/>
    </source>
</evidence>
<feature type="binding site" evidence="7">
    <location>
        <position position="12"/>
    </location>
    <ligand>
        <name>ADP</name>
        <dbReference type="ChEBI" id="CHEBI:456216"/>
    </ligand>
</feature>
<name>A0ABW0NP14_9MICO</name>
<feature type="binding site" evidence="7">
    <location>
        <position position="268"/>
    </location>
    <ligand>
        <name>ADP</name>
        <dbReference type="ChEBI" id="CHEBI:456216"/>
    </ligand>
</feature>
<feature type="domain" description="Carbohydrate kinase FGGY N-terminal" evidence="9">
    <location>
        <begin position="4"/>
        <end position="253"/>
    </location>
</feature>
<dbReference type="Pfam" id="PF00370">
    <property type="entry name" value="FGGY_N"/>
    <property type="match status" value="1"/>
</dbReference>
<dbReference type="EMBL" id="JBHSMG010000001">
    <property type="protein sequence ID" value="MFC5501529.1"/>
    <property type="molecule type" value="Genomic_DNA"/>
</dbReference>
<reference evidence="12" key="1">
    <citation type="journal article" date="2019" name="Int. J. Syst. Evol. Microbiol.">
        <title>The Global Catalogue of Microorganisms (GCM) 10K type strain sequencing project: providing services to taxonomists for standard genome sequencing and annotation.</title>
        <authorList>
            <consortium name="The Broad Institute Genomics Platform"/>
            <consortium name="The Broad Institute Genome Sequencing Center for Infectious Disease"/>
            <person name="Wu L."/>
            <person name="Ma J."/>
        </authorList>
    </citation>
    <scope>NUCLEOTIDE SEQUENCE [LARGE SCALE GENOMIC DNA]</scope>
    <source>
        <strain evidence="12">CGMCC 4.6997</strain>
    </source>
</reference>
<feature type="binding site" evidence="7">
    <location>
        <position position="12"/>
    </location>
    <ligand>
        <name>sn-glycerol 3-phosphate</name>
        <dbReference type="ChEBI" id="CHEBI:57597"/>
    </ligand>
</feature>
<feature type="binding site" evidence="7">
    <location>
        <position position="246"/>
    </location>
    <ligand>
        <name>glycerol</name>
        <dbReference type="ChEBI" id="CHEBI:17754"/>
    </ligand>
</feature>
<dbReference type="RefSeq" id="WP_386739114.1">
    <property type="nucleotide sequence ID" value="NZ_JBHSMG010000001.1"/>
</dbReference>
<dbReference type="InterPro" id="IPR018483">
    <property type="entry name" value="Carb_kinase_FGGY_CS"/>
</dbReference>
<feature type="binding site" evidence="7">
    <location>
        <position position="312"/>
    </location>
    <ligand>
        <name>ADP</name>
        <dbReference type="ChEBI" id="CHEBI:456216"/>
    </ligand>
</feature>
<dbReference type="CDD" id="cd07769">
    <property type="entry name" value="ASKHA_NBD_FGGY_GK"/>
    <property type="match status" value="1"/>
</dbReference>
<evidence type="ECO:0000313" key="11">
    <source>
        <dbReference type="EMBL" id="MFC5501529.1"/>
    </source>
</evidence>
<comment type="similarity">
    <text evidence="1 7 8">Belongs to the FGGY kinase family.</text>
</comment>
<dbReference type="Proteomes" id="UP001596039">
    <property type="component" value="Unassembled WGS sequence"/>
</dbReference>
<evidence type="ECO:0000313" key="12">
    <source>
        <dbReference type="Proteomes" id="UP001596039"/>
    </source>
</evidence>
<dbReference type="Pfam" id="PF02782">
    <property type="entry name" value="FGGY_C"/>
    <property type="match status" value="1"/>
</dbReference>
<feature type="domain" description="Carbohydrate kinase FGGY C-terminal" evidence="10">
    <location>
        <begin position="264"/>
        <end position="452"/>
    </location>
</feature>
<keyword evidence="2 7" id="KW-0808">Transferase</keyword>
<keyword evidence="3 7" id="KW-0547">Nucleotide-binding</keyword>
<evidence type="ECO:0000259" key="10">
    <source>
        <dbReference type="Pfam" id="PF02782"/>
    </source>
</evidence>
<proteinExistence type="inferred from homology"/>
<sequence>MAEYVLAIDQGTTSSRAILFDHDGLVVSSGQLEHRQILPRPGWVEHDPLEIWRNVREVIGQALSKADVTRHDIAAVGITNQRETTVVWNRSTGEPVYNAIVWQDTRTQPIVDRLAKDGGIERFSLRVGLPLATYFAGTKLVWILENVEGARAAAEAGELLFGTIDTWVLWNLTGGPDGGVHATDVTNASRTLFMDLETCRWDDEILSTFDVPRSMLPEIRSSSEVYGVVEDSSLLRRVPVAGILGDQQAATFGQAAFDAGESKNTYGTGNFLIFNTGERIVHSTNGLLTTVGYRLGDAAPHYALEGSIAVTGSLVQWLRDNLGLIATAAEIETLAATVADNGGVYFVPAFSGLFAPHWRPDARGVIVGLTGFVNRGHLARAALEATAFQTAEVIEAVNADSGVALAELKVDGGMVANATLMQFQADVLGVPVVRPVVTETTALGAAYAAGLAVGFWSSLGELSANWHEDTRWLPRIDAAERSRQLRLWKKAVTRSYDWVDDDVR</sequence>
<dbReference type="PANTHER" id="PTHR10196">
    <property type="entry name" value="SUGAR KINASE"/>
    <property type="match status" value="1"/>
</dbReference>
<dbReference type="PIRSF" id="PIRSF000538">
    <property type="entry name" value="GlpK"/>
    <property type="match status" value="1"/>
</dbReference>
<feature type="binding site" evidence="7">
    <location>
        <position position="134"/>
    </location>
    <ligand>
        <name>sn-glycerol 3-phosphate</name>
        <dbReference type="ChEBI" id="CHEBI:57597"/>
    </ligand>
</feature>
<gene>
    <name evidence="7 11" type="primary">glpK</name>
    <name evidence="11" type="ORF">ACFPJ4_04650</name>
</gene>
<comment type="function">
    <text evidence="7">Key enzyme in the regulation of glycerol uptake and metabolism. Catalyzes the phosphorylation of glycerol to yield sn-glycerol 3-phosphate.</text>
</comment>
<dbReference type="NCBIfam" id="TIGR01311">
    <property type="entry name" value="glycerol_kin"/>
    <property type="match status" value="1"/>
</dbReference>
<organism evidence="11 12">
    <name type="scientific">Lysinimonas soli</name>
    <dbReference type="NCBI Taxonomy" id="1074233"/>
    <lineage>
        <taxon>Bacteria</taxon>
        <taxon>Bacillati</taxon>
        <taxon>Actinomycetota</taxon>
        <taxon>Actinomycetes</taxon>
        <taxon>Micrococcales</taxon>
        <taxon>Microbacteriaceae</taxon>
        <taxon>Lysinimonas</taxon>
    </lineage>
</organism>
<evidence type="ECO:0000259" key="9">
    <source>
        <dbReference type="Pfam" id="PF00370"/>
    </source>
</evidence>
<dbReference type="PROSITE" id="PS00445">
    <property type="entry name" value="FGGY_KINASES_2"/>
    <property type="match status" value="1"/>
</dbReference>
<keyword evidence="5 7" id="KW-0319">Glycerol metabolism</keyword>
<keyword evidence="12" id="KW-1185">Reference proteome</keyword>
<feature type="binding site" evidence="7">
    <location>
        <position position="134"/>
    </location>
    <ligand>
        <name>glycerol</name>
        <dbReference type="ChEBI" id="CHEBI:17754"/>
    </ligand>
</feature>
<dbReference type="NCBIfam" id="NF000756">
    <property type="entry name" value="PRK00047.1"/>
    <property type="match status" value="1"/>
</dbReference>
<feature type="binding site" evidence="7">
    <location>
        <position position="83"/>
    </location>
    <ligand>
        <name>glycerol</name>
        <dbReference type="ChEBI" id="CHEBI:17754"/>
    </ligand>
</feature>
<feature type="binding site" evidence="7">
    <location>
        <position position="13"/>
    </location>
    <ligand>
        <name>ATP</name>
        <dbReference type="ChEBI" id="CHEBI:30616"/>
    </ligand>
</feature>
<feature type="binding site" evidence="7">
    <location>
        <position position="312"/>
    </location>
    <ligand>
        <name>ATP</name>
        <dbReference type="ChEBI" id="CHEBI:30616"/>
    </ligand>
</feature>
<evidence type="ECO:0000256" key="2">
    <source>
        <dbReference type="ARBA" id="ARBA00022679"/>
    </source>
</evidence>
<keyword evidence="6 7" id="KW-0067">ATP-binding</keyword>
<dbReference type="SUPFAM" id="SSF53067">
    <property type="entry name" value="Actin-like ATPase domain"/>
    <property type="match status" value="2"/>
</dbReference>
<dbReference type="InterPro" id="IPR005999">
    <property type="entry name" value="Glycerol_kin"/>
</dbReference>
<evidence type="ECO:0000256" key="5">
    <source>
        <dbReference type="ARBA" id="ARBA00022798"/>
    </source>
</evidence>
<dbReference type="InterPro" id="IPR018485">
    <property type="entry name" value="FGGY_C"/>
</dbReference>
<evidence type="ECO:0000256" key="8">
    <source>
        <dbReference type="RuleBase" id="RU003733"/>
    </source>
</evidence>
<comment type="catalytic activity">
    <reaction evidence="7">
        <text>glycerol + ATP = sn-glycerol 3-phosphate + ADP + H(+)</text>
        <dbReference type="Rhea" id="RHEA:21644"/>
        <dbReference type="ChEBI" id="CHEBI:15378"/>
        <dbReference type="ChEBI" id="CHEBI:17754"/>
        <dbReference type="ChEBI" id="CHEBI:30616"/>
        <dbReference type="ChEBI" id="CHEBI:57597"/>
        <dbReference type="ChEBI" id="CHEBI:456216"/>
        <dbReference type="EC" id="2.7.1.30"/>
    </reaction>
</comment>
<dbReference type="EC" id="2.7.1.30" evidence="7"/>
<evidence type="ECO:0000256" key="1">
    <source>
        <dbReference type="ARBA" id="ARBA00009156"/>
    </source>
</evidence>
<feature type="binding site" evidence="7">
    <location>
        <position position="417"/>
    </location>
    <ligand>
        <name>ADP</name>
        <dbReference type="ChEBI" id="CHEBI:456216"/>
    </ligand>
</feature>
<dbReference type="HAMAP" id="MF_00186">
    <property type="entry name" value="Glycerol_kin"/>
    <property type="match status" value="1"/>
</dbReference>
<dbReference type="PANTHER" id="PTHR10196:SF69">
    <property type="entry name" value="GLYCEROL KINASE"/>
    <property type="match status" value="1"/>
</dbReference>
<keyword evidence="4 7" id="KW-0418">Kinase</keyword>
<protein>
    <recommendedName>
        <fullName evidence="7">Glycerol kinase</fullName>
        <ecNumber evidence="7">2.7.1.30</ecNumber>
    </recommendedName>
    <alternativeName>
        <fullName evidence="7">ATP:glycerol 3-phosphotransferase</fullName>
    </alternativeName>
    <alternativeName>
        <fullName evidence="7">Glycerokinase</fullName>
        <shortName evidence="7">GK</shortName>
    </alternativeName>
</protein>
<dbReference type="GO" id="GO:0004370">
    <property type="term" value="F:glycerol kinase activity"/>
    <property type="evidence" value="ECO:0007669"/>
    <property type="project" value="UniProtKB-EC"/>
</dbReference>
<evidence type="ECO:0000256" key="7">
    <source>
        <dbReference type="HAMAP-Rule" id="MF_00186"/>
    </source>
</evidence>
<feature type="binding site" evidence="7">
    <location>
        <position position="12"/>
    </location>
    <ligand>
        <name>ATP</name>
        <dbReference type="ChEBI" id="CHEBI:30616"/>
    </ligand>
</feature>
<feature type="binding site" evidence="7">
    <location>
        <position position="413"/>
    </location>
    <ligand>
        <name>ATP</name>
        <dbReference type="ChEBI" id="CHEBI:30616"/>
    </ligand>
</feature>
<feature type="binding site" evidence="7">
    <location>
        <position position="268"/>
    </location>
    <ligand>
        <name>ATP</name>
        <dbReference type="ChEBI" id="CHEBI:30616"/>
    </ligand>
</feature>
<feature type="binding site" evidence="7">
    <location>
        <position position="16"/>
    </location>
    <ligand>
        <name>ADP</name>
        <dbReference type="ChEBI" id="CHEBI:456216"/>
    </ligand>
</feature>
<accession>A0ABW0NP14</accession>
<dbReference type="Gene3D" id="3.30.420.40">
    <property type="match status" value="2"/>
</dbReference>
<feature type="binding site" evidence="7">
    <location>
        <position position="82"/>
    </location>
    <ligand>
        <name>glycerol</name>
        <dbReference type="ChEBI" id="CHEBI:17754"/>
    </ligand>
</feature>
<feature type="binding site" evidence="7">
    <location>
        <position position="413"/>
    </location>
    <ligand>
        <name>ADP</name>
        <dbReference type="ChEBI" id="CHEBI:456216"/>
    </ligand>
</feature>
<feature type="binding site" evidence="7">
    <location>
        <position position="83"/>
    </location>
    <ligand>
        <name>sn-glycerol 3-phosphate</name>
        <dbReference type="ChEBI" id="CHEBI:57597"/>
    </ligand>
</feature>
<comment type="pathway">
    <text evidence="7">Polyol metabolism; glycerol degradation via glycerol kinase pathway; sn-glycerol 3-phosphate from glycerol: step 1/1.</text>
</comment>